<gene>
    <name evidence="1" type="ORF">F4554_005538</name>
</gene>
<comment type="caution">
    <text evidence="1">The sequence shown here is derived from an EMBL/GenBank/DDBJ whole genome shotgun (WGS) entry which is preliminary data.</text>
</comment>
<proteinExistence type="predicted"/>
<accession>A0A852ZVA6</accession>
<evidence type="ECO:0000313" key="2">
    <source>
        <dbReference type="Proteomes" id="UP000579605"/>
    </source>
</evidence>
<name>A0A852ZVA6_9ACTN</name>
<dbReference type="EMBL" id="JACBZH010000001">
    <property type="protein sequence ID" value="NYH92900.1"/>
    <property type="molecule type" value="Genomic_DNA"/>
</dbReference>
<organism evidence="1 2">
    <name type="scientific">Actinopolymorpha rutila</name>
    <dbReference type="NCBI Taxonomy" id="446787"/>
    <lineage>
        <taxon>Bacteria</taxon>
        <taxon>Bacillati</taxon>
        <taxon>Actinomycetota</taxon>
        <taxon>Actinomycetes</taxon>
        <taxon>Propionibacteriales</taxon>
        <taxon>Actinopolymorphaceae</taxon>
        <taxon>Actinopolymorpha</taxon>
    </lineage>
</organism>
<protein>
    <submittedName>
        <fullName evidence="1">Uncharacterized protein</fullName>
    </submittedName>
</protein>
<evidence type="ECO:0000313" key="1">
    <source>
        <dbReference type="EMBL" id="NYH92900.1"/>
    </source>
</evidence>
<keyword evidence="2" id="KW-1185">Reference proteome</keyword>
<dbReference type="Proteomes" id="UP000579605">
    <property type="component" value="Unassembled WGS sequence"/>
</dbReference>
<dbReference type="RefSeq" id="WP_272955916.1">
    <property type="nucleotide sequence ID" value="NZ_BAAARR010000019.1"/>
</dbReference>
<sequence length="44" mass="5042">MPTDPYRDEQLVELYDIDNAPGDDHTYYRSLADAIEAKKIIDLG</sequence>
<reference evidence="1 2" key="1">
    <citation type="submission" date="2020-07" db="EMBL/GenBank/DDBJ databases">
        <title>Sequencing the genomes of 1000 actinobacteria strains.</title>
        <authorList>
            <person name="Klenk H.-P."/>
        </authorList>
    </citation>
    <scope>NUCLEOTIDE SEQUENCE [LARGE SCALE GENOMIC DNA]</scope>
    <source>
        <strain evidence="1 2">DSM 18448</strain>
    </source>
</reference>
<dbReference type="AlphaFoldDB" id="A0A852ZVA6"/>